<evidence type="ECO:0000256" key="1">
    <source>
        <dbReference type="SAM" id="MobiDB-lite"/>
    </source>
</evidence>
<evidence type="ECO:0000313" key="4">
    <source>
        <dbReference type="Proteomes" id="UP000023435"/>
    </source>
</evidence>
<dbReference type="AlphaFoldDB" id="A0A120AH12"/>
<gene>
    <name evidence="3" type="ORF">AZ78_2972</name>
</gene>
<keyword evidence="2" id="KW-0472">Membrane</keyword>
<protein>
    <submittedName>
        <fullName evidence="3">Kinesin light chain-like protein</fullName>
    </submittedName>
</protein>
<dbReference type="SUPFAM" id="SSF48452">
    <property type="entry name" value="TPR-like"/>
    <property type="match status" value="1"/>
</dbReference>
<keyword evidence="2" id="KW-1133">Transmembrane helix</keyword>
<reference evidence="3 4" key="1">
    <citation type="journal article" date="2014" name="Genome Announc.">
        <title>Draft Genome Sequence of Lysobacter capsici AZ78, a Bacterium Antagonistic to Plant-Pathogenic Oomycetes.</title>
        <authorList>
            <person name="Puopolo G."/>
            <person name="Sonego P."/>
            <person name="Engelen K."/>
            <person name="Pertot I."/>
        </authorList>
    </citation>
    <scope>NUCLEOTIDE SEQUENCE [LARGE SCALE GENOMIC DNA]</scope>
    <source>
        <strain evidence="3 4">AZ78</strain>
    </source>
</reference>
<dbReference type="EMBL" id="JAJA02000001">
    <property type="protein sequence ID" value="KWS05420.1"/>
    <property type="molecule type" value="Genomic_DNA"/>
</dbReference>
<feature type="region of interest" description="Disordered" evidence="1">
    <location>
        <begin position="1"/>
        <end position="23"/>
    </location>
</feature>
<keyword evidence="4" id="KW-1185">Reference proteome</keyword>
<comment type="caution">
    <text evidence="3">The sequence shown here is derived from an EMBL/GenBank/DDBJ whole genome shotgun (WGS) entry which is preliminary data.</text>
</comment>
<dbReference type="Proteomes" id="UP000023435">
    <property type="component" value="Unassembled WGS sequence"/>
</dbReference>
<keyword evidence="2" id="KW-0812">Transmembrane</keyword>
<accession>A0A120AH12</accession>
<organism evidence="3 4">
    <name type="scientific">Lysobacter capsici AZ78</name>
    <dbReference type="NCBI Taxonomy" id="1444315"/>
    <lineage>
        <taxon>Bacteria</taxon>
        <taxon>Pseudomonadati</taxon>
        <taxon>Pseudomonadota</taxon>
        <taxon>Gammaproteobacteria</taxon>
        <taxon>Lysobacterales</taxon>
        <taxon>Lysobacteraceae</taxon>
        <taxon>Lysobacter</taxon>
    </lineage>
</organism>
<sequence>MRNARAEPDAGDSAGGDGGATRSPRHRRTIAIALALLTLALAASWTYAHWREQRAQETARATAALDRLFESRLGIASTSGLGRLPFVSRANLIATEAALRRLCPHDQPAVRARGLAVLARSYTVIGDYRHAQALIDEAERLLREHGIDDPGVDAASASLLNLQARYDRAEVLASQALRPLQNARDAATRMRRLALQTELARAKWGLADDDGAMAMLESALADARALGPAARDSVAELLTLRGEWRTREYQLRAAERDLEQAIAMTERGNPLLADAARFQLVHTLLKNDLDLQARAQAEQLLAYRRRAFGERHPETGRAWVLASEAQYLCGDLSAAVQSAARARAIIVATYGEQHPEYAELLRQESQNDAVLGHGRAAIAKARAANTLLETTLGPTHERSLRAKYNLAIKLVFSGDASDTESFKQGVGMLEEVIRTGKETDIPMPLEKTKLALAFAEQPGEAAQQHAERLLIDGQIENRKYFPPHANIRLVSDFALAQLLVRRRRDAQADGLFAEVIAHIERGDHIRPTMHSVASKALLYRASYALSSCRKDQALTLLGQQLAYCERHLGPGSDCAASTRVALSELEHHDHLPARFAEHVGGADPTRRWARRLADQLGYARRCVSGISDAGDQRPATPAEGRAKSG</sequence>
<evidence type="ECO:0000313" key="3">
    <source>
        <dbReference type="EMBL" id="KWS05420.1"/>
    </source>
</evidence>
<evidence type="ECO:0000256" key="2">
    <source>
        <dbReference type="SAM" id="Phobius"/>
    </source>
</evidence>
<dbReference type="Gene3D" id="1.25.40.10">
    <property type="entry name" value="Tetratricopeptide repeat domain"/>
    <property type="match status" value="2"/>
</dbReference>
<feature type="transmembrane region" description="Helical" evidence="2">
    <location>
        <begin position="30"/>
        <end position="50"/>
    </location>
</feature>
<name>A0A120AH12_9GAMM</name>
<proteinExistence type="predicted"/>
<dbReference type="InterPro" id="IPR011990">
    <property type="entry name" value="TPR-like_helical_dom_sf"/>
</dbReference>